<accession>A0AAD3SA93</accession>
<evidence type="ECO:0000313" key="4">
    <source>
        <dbReference type="Proteomes" id="UP001279734"/>
    </source>
</evidence>
<dbReference type="SMART" id="SM00516">
    <property type="entry name" value="SEC14"/>
    <property type="match status" value="1"/>
</dbReference>
<evidence type="ECO:0000259" key="2">
    <source>
        <dbReference type="PROSITE" id="PS50191"/>
    </source>
</evidence>
<dbReference type="InterPro" id="IPR001251">
    <property type="entry name" value="CRAL-TRIO_dom"/>
</dbReference>
<sequence>MALNNSRKSASKVASGQKALKCFASQGRAAVRSGVAVDVALFLLKVAALETVRRISRARCPFVWRGLQALQILCYLPFRWIQRWASLKTLVKPIRMFSRPFLVLSVATAFSDLSEQTSASCGLSDSNACSGLDSASSSVQPSVDTRAGDKAPDHLPSENWLLNLYEELKNQGISIPERFYEKELHRFYTAANGDFSTFLSTVKKTIHWRKTYNILSEQELELWSHVVFWHGYDVRHRPCLIVRLGLACISLPTHERPQFVQAIVSQVEYGILHFVDEENPQITVLVDCEGLSPIRLPMQMMSSSSALFQDHFPNHLGCLFVIRIPPDVWEKAQTFIQILRPATQRKLKFVGETYQEVLSEYLQVLPAYLGGKCLCTKCSSVHDMRTLHTTQMSCERQPNADISDGVYLPCSSQIDINMDHNCDQVLRTAIMAILMILVFIALAMWTHDPESLPFPLP</sequence>
<dbReference type="EMBL" id="BSYO01000007">
    <property type="protein sequence ID" value="GMH07418.1"/>
    <property type="molecule type" value="Genomic_DNA"/>
</dbReference>
<keyword evidence="1" id="KW-0812">Transmembrane</keyword>
<keyword evidence="1" id="KW-1133">Transmembrane helix</keyword>
<evidence type="ECO:0000256" key="1">
    <source>
        <dbReference type="SAM" id="Phobius"/>
    </source>
</evidence>
<dbReference type="Proteomes" id="UP001279734">
    <property type="component" value="Unassembled WGS sequence"/>
</dbReference>
<dbReference type="PANTHER" id="PTHR47041">
    <property type="entry name" value="SEC14 CYTOSOLIC FACTOR FAMILY PROTEIN / PHOSPHOGLYCERIDE TRANSFER FAMILY PROTEIN"/>
    <property type="match status" value="1"/>
</dbReference>
<dbReference type="Pfam" id="PF00650">
    <property type="entry name" value="CRAL_TRIO"/>
    <property type="match status" value="1"/>
</dbReference>
<keyword evidence="1" id="KW-0472">Membrane</keyword>
<dbReference type="InterPro" id="IPR036865">
    <property type="entry name" value="CRAL-TRIO_dom_sf"/>
</dbReference>
<organism evidence="3 4">
    <name type="scientific">Nepenthes gracilis</name>
    <name type="common">Slender pitcher plant</name>
    <dbReference type="NCBI Taxonomy" id="150966"/>
    <lineage>
        <taxon>Eukaryota</taxon>
        <taxon>Viridiplantae</taxon>
        <taxon>Streptophyta</taxon>
        <taxon>Embryophyta</taxon>
        <taxon>Tracheophyta</taxon>
        <taxon>Spermatophyta</taxon>
        <taxon>Magnoliopsida</taxon>
        <taxon>eudicotyledons</taxon>
        <taxon>Gunneridae</taxon>
        <taxon>Pentapetalae</taxon>
        <taxon>Caryophyllales</taxon>
        <taxon>Nepenthaceae</taxon>
        <taxon>Nepenthes</taxon>
    </lineage>
</organism>
<feature type="transmembrane region" description="Helical" evidence="1">
    <location>
        <begin position="425"/>
        <end position="445"/>
    </location>
</feature>
<dbReference type="Gene3D" id="3.40.525.10">
    <property type="entry name" value="CRAL-TRIO lipid binding domain"/>
    <property type="match status" value="1"/>
</dbReference>
<dbReference type="AlphaFoldDB" id="A0AAD3SA93"/>
<protein>
    <recommendedName>
        <fullName evidence="2">CRAL-TRIO domain-containing protein</fullName>
    </recommendedName>
</protein>
<dbReference type="SUPFAM" id="SSF52087">
    <property type="entry name" value="CRAL/TRIO domain"/>
    <property type="match status" value="1"/>
</dbReference>
<comment type="caution">
    <text evidence="3">The sequence shown here is derived from an EMBL/GenBank/DDBJ whole genome shotgun (WGS) entry which is preliminary data.</text>
</comment>
<name>A0AAD3SA93_NEPGR</name>
<feature type="domain" description="CRAL-TRIO" evidence="2">
    <location>
        <begin position="229"/>
        <end position="377"/>
    </location>
</feature>
<dbReference type="PROSITE" id="PS50191">
    <property type="entry name" value="CRAL_TRIO"/>
    <property type="match status" value="1"/>
</dbReference>
<dbReference type="PANTHER" id="PTHR47041:SF2">
    <property type="entry name" value="SEC14 CYTOSOLIC FACTOR FAMILY PROTEIN _ PHOSPHOGLYCERIDE TRANSFER FAMILY PROTEIN"/>
    <property type="match status" value="1"/>
</dbReference>
<reference evidence="3" key="1">
    <citation type="submission" date="2023-05" db="EMBL/GenBank/DDBJ databases">
        <title>Nepenthes gracilis genome sequencing.</title>
        <authorList>
            <person name="Fukushima K."/>
        </authorList>
    </citation>
    <scope>NUCLEOTIDE SEQUENCE</scope>
    <source>
        <strain evidence="3">SING2019-196</strain>
    </source>
</reference>
<proteinExistence type="predicted"/>
<dbReference type="CDD" id="cd00170">
    <property type="entry name" value="SEC14"/>
    <property type="match status" value="1"/>
</dbReference>
<evidence type="ECO:0000313" key="3">
    <source>
        <dbReference type="EMBL" id="GMH07418.1"/>
    </source>
</evidence>
<keyword evidence="4" id="KW-1185">Reference proteome</keyword>
<gene>
    <name evidence="3" type="ORF">Nepgr_009258</name>
</gene>